<organism evidence="3 5">
    <name type="scientific">Bursaphelenchus xylophilus</name>
    <name type="common">Pinewood nematode worm</name>
    <name type="synonym">Aphelenchoides xylophilus</name>
    <dbReference type="NCBI Taxonomy" id="6326"/>
    <lineage>
        <taxon>Eukaryota</taxon>
        <taxon>Metazoa</taxon>
        <taxon>Ecdysozoa</taxon>
        <taxon>Nematoda</taxon>
        <taxon>Chromadorea</taxon>
        <taxon>Rhabditida</taxon>
        <taxon>Tylenchina</taxon>
        <taxon>Tylenchomorpha</taxon>
        <taxon>Aphelenchoidea</taxon>
        <taxon>Aphelenchoididae</taxon>
        <taxon>Bursaphelenchus</taxon>
    </lineage>
</organism>
<accession>A0A1I7SA99</accession>
<reference evidence="2" key="2">
    <citation type="submission" date="2020-09" db="EMBL/GenBank/DDBJ databases">
        <authorList>
            <person name="Kikuchi T."/>
        </authorList>
    </citation>
    <scope>NUCLEOTIDE SEQUENCE</scope>
    <source>
        <strain evidence="2">Ka4C1</strain>
    </source>
</reference>
<dbReference type="WBParaSite" id="BXY_0994600.1">
    <property type="protein sequence ID" value="BXY_0994600.1"/>
    <property type="gene ID" value="BXY_0994600"/>
</dbReference>
<gene>
    <name evidence="2" type="ORF">BXYJ_LOCUS1351</name>
</gene>
<sequence length="138" mass="15711">MSGCRYVNDINIEINPRFLPVPSIHIPEHHIPDLQNFNYDFKKDREFLSPTPTKEITPKLEDGYKGKVREETPSPIPIAQPHPLPLDRTSSLVEVTKPGQSTHLEEFEGRHNVFDQMELMSIDEKAALAELLGSPRTV</sequence>
<evidence type="ECO:0000313" key="4">
    <source>
        <dbReference type="Proteomes" id="UP000659654"/>
    </source>
</evidence>
<evidence type="ECO:0000256" key="1">
    <source>
        <dbReference type="SAM" id="MobiDB-lite"/>
    </source>
</evidence>
<dbReference type="AlphaFoldDB" id="A0A1I7SA99"/>
<reference evidence="5" key="1">
    <citation type="submission" date="2016-11" db="UniProtKB">
        <authorList>
            <consortium name="WormBaseParasite"/>
        </authorList>
    </citation>
    <scope>IDENTIFICATION</scope>
</reference>
<evidence type="ECO:0000313" key="3">
    <source>
        <dbReference type="Proteomes" id="UP000095284"/>
    </source>
</evidence>
<feature type="region of interest" description="Disordered" evidence="1">
    <location>
        <begin position="49"/>
        <end position="87"/>
    </location>
</feature>
<feature type="compositionally biased region" description="Pro residues" evidence="1">
    <location>
        <begin position="74"/>
        <end position="84"/>
    </location>
</feature>
<evidence type="ECO:0000313" key="5">
    <source>
        <dbReference type="WBParaSite" id="BXY_0994600.1"/>
    </source>
</evidence>
<keyword evidence="4" id="KW-1185">Reference proteome</keyword>
<dbReference type="Proteomes" id="UP000095284">
    <property type="component" value="Unplaced"/>
</dbReference>
<name>A0A1I7SA99_BURXY</name>
<feature type="compositionally biased region" description="Basic and acidic residues" evidence="1">
    <location>
        <begin position="56"/>
        <end position="72"/>
    </location>
</feature>
<dbReference type="Proteomes" id="UP000659654">
    <property type="component" value="Unassembled WGS sequence"/>
</dbReference>
<protein>
    <submittedName>
        <fullName evidence="2">(pine wood nematode) hypothetical protein</fullName>
    </submittedName>
</protein>
<dbReference type="EMBL" id="CAJFCV020000001">
    <property type="protein sequence ID" value="CAG9084152.1"/>
    <property type="molecule type" value="Genomic_DNA"/>
</dbReference>
<evidence type="ECO:0000313" key="2">
    <source>
        <dbReference type="EMBL" id="CAD5209255.1"/>
    </source>
</evidence>
<dbReference type="SMR" id="A0A1I7SA99"/>
<proteinExistence type="predicted"/>
<dbReference type="Proteomes" id="UP000582659">
    <property type="component" value="Unassembled WGS sequence"/>
</dbReference>
<dbReference type="OrthoDB" id="5831141at2759"/>
<dbReference type="EMBL" id="CAJFDI010000001">
    <property type="protein sequence ID" value="CAD5209255.1"/>
    <property type="molecule type" value="Genomic_DNA"/>
</dbReference>